<dbReference type="Gene3D" id="3.40.50.720">
    <property type="entry name" value="NAD(P)-binding Rossmann-like Domain"/>
    <property type="match status" value="1"/>
</dbReference>
<dbReference type="SUPFAM" id="SSF51735">
    <property type="entry name" value="NAD(P)-binding Rossmann-fold domains"/>
    <property type="match status" value="1"/>
</dbReference>
<organism evidence="4 5">
    <name type="scientific">Schizopora paradoxa</name>
    <dbReference type="NCBI Taxonomy" id="27342"/>
    <lineage>
        <taxon>Eukaryota</taxon>
        <taxon>Fungi</taxon>
        <taxon>Dikarya</taxon>
        <taxon>Basidiomycota</taxon>
        <taxon>Agaricomycotina</taxon>
        <taxon>Agaricomycetes</taxon>
        <taxon>Hymenochaetales</taxon>
        <taxon>Schizoporaceae</taxon>
        <taxon>Schizopora</taxon>
    </lineage>
</organism>
<dbReference type="Proteomes" id="UP000053477">
    <property type="component" value="Unassembled WGS sequence"/>
</dbReference>
<evidence type="ECO:0000313" key="4">
    <source>
        <dbReference type="EMBL" id="KLO11371.1"/>
    </source>
</evidence>
<dbReference type="InterPro" id="IPR050425">
    <property type="entry name" value="NAD(P)_dehydrat-like"/>
</dbReference>
<gene>
    <name evidence="4" type="ORF">SCHPADRAFT_877029</name>
</gene>
<accession>A0A0H2S300</accession>
<dbReference type="AlphaFoldDB" id="A0A0H2S300"/>
<dbReference type="EMBL" id="KQ086002">
    <property type="protein sequence ID" value="KLO11371.1"/>
    <property type="molecule type" value="Genomic_DNA"/>
</dbReference>
<dbReference type="STRING" id="27342.A0A0H2S300"/>
<dbReference type="FunCoup" id="A0A0H2S300">
    <property type="interactions" value="60"/>
</dbReference>
<feature type="domain" description="NAD-dependent epimerase/dehydratase" evidence="3">
    <location>
        <begin position="10"/>
        <end position="264"/>
    </location>
</feature>
<dbReference type="PANTHER" id="PTHR10366:SF564">
    <property type="entry name" value="STEROL-4-ALPHA-CARBOXYLATE 3-DEHYDROGENASE, DECARBOXYLATING"/>
    <property type="match status" value="1"/>
</dbReference>
<keyword evidence="1" id="KW-0560">Oxidoreductase</keyword>
<evidence type="ECO:0000313" key="5">
    <source>
        <dbReference type="Proteomes" id="UP000053477"/>
    </source>
</evidence>
<evidence type="ECO:0000256" key="1">
    <source>
        <dbReference type="ARBA" id="ARBA00023002"/>
    </source>
</evidence>
<dbReference type="InterPro" id="IPR001509">
    <property type="entry name" value="Epimerase_deHydtase"/>
</dbReference>
<dbReference type="GO" id="GO:0016616">
    <property type="term" value="F:oxidoreductase activity, acting on the CH-OH group of donors, NAD or NADP as acceptor"/>
    <property type="evidence" value="ECO:0007669"/>
    <property type="project" value="TreeGrafter"/>
</dbReference>
<protein>
    <submittedName>
        <fullName evidence="4">NAD-binding protein</fullName>
    </submittedName>
</protein>
<evidence type="ECO:0000259" key="3">
    <source>
        <dbReference type="Pfam" id="PF01370"/>
    </source>
</evidence>
<comment type="similarity">
    <text evidence="2">Belongs to the NAD(P)-dependent epimerase/dehydratase family. Dihydroflavonol-4-reductase subfamily.</text>
</comment>
<dbReference type="Pfam" id="PF01370">
    <property type="entry name" value="Epimerase"/>
    <property type="match status" value="1"/>
</dbReference>
<dbReference type="InterPro" id="IPR036291">
    <property type="entry name" value="NAD(P)-bd_dom_sf"/>
</dbReference>
<sequence length="345" mass="37619">MPFVEPGSKVLVTGANGFIAVWILKHLLEAGYAVRGSIRSQEKATHLHSLFADYGTKFETIVVPDITEVDAFDEAIQGADAVIHAASPVSFSTEDPQDLIKPAVDGTISVLSSAAKFPNIKRVTQLSSAAAITGAADVGNIDERNWNDGALNEVKTKGRAANQVAKYQVSTYLAEKAAWDFVESHKSQLTSDFLTICPVLSFGPVLQETAGPDKLNETMKEFADVVFRGEVRPADYQASWIDVRDVSRAHVLALQKKEAGGKRFLLGAGQFVWQDFYDIVNDLEIPGARAPVGEPGVGRSTTYVKTYNTSLARRVLGIEFGDQTTMTRDIIENLQQRGYLFASNF</sequence>
<evidence type="ECO:0000256" key="2">
    <source>
        <dbReference type="ARBA" id="ARBA00023445"/>
    </source>
</evidence>
<dbReference type="OrthoDB" id="2735536at2759"/>
<proteinExistence type="inferred from homology"/>
<reference evidence="4 5" key="1">
    <citation type="submission" date="2015-04" db="EMBL/GenBank/DDBJ databases">
        <title>Complete genome sequence of Schizopora paradoxa KUC8140, a cosmopolitan wood degrader in East Asia.</title>
        <authorList>
            <consortium name="DOE Joint Genome Institute"/>
            <person name="Min B."/>
            <person name="Park H."/>
            <person name="Jang Y."/>
            <person name="Kim J.-J."/>
            <person name="Kim K.H."/>
            <person name="Pangilinan J."/>
            <person name="Lipzen A."/>
            <person name="Riley R."/>
            <person name="Grigoriev I.V."/>
            <person name="Spatafora J.W."/>
            <person name="Choi I.-G."/>
        </authorList>
    </citation>
    <scope>NUCLEOTIDE SEQUENCE [LARGE SCALE GENOMIC DNA]</scope>
    <source>
        <strain evidence="4 5">KUC8140</strain>
    </source>
</reference>
<dbReference type="InParanoid" id="A0A0H2S300"/>
<dbReference type="PANTHER" id="PTHR10366">
    <property type="entry name" value="NAD DEPENDENT EPIMERASE/DEHYDRATASE"/>
    <property type="match status" value="1"/>
</dbReference>
<keyword evidence="5" id="KW-1185">Reference proteome</keyword>
<name>A0A0H2S300_9AGAM</name>